<protein>
    <submittedName>
        <fullName evidence="2">Bacteriophage variable tail fibre protein</fullName>
    </submittedName>
</protein>
<dbReference type="eggNOG" id="COG5301">
    <property type="taxonomic scope" value="Bacteria"/>
</dbReference>
<evidence type="ECO:0000313" key="3">
    <source>
        <dbReference type="Proteomes" id="UP000000329"/>
    </source>
</evidence>
<dbReference type="Pfam" id="PF12571">
    <property type="entry name" value="Phage_tail_fib"/>
    <property type="match status" value="1"/>
</dbReference>
<gene>
    <name evidence="2" type="ordered locus">Hsero_0893</name>
</gene>
<feature type="domain" description="Phage tail fibre protein N-terminal" evidence="1">
    <location>
        <begin position="2"/>
        <end position="150"/>
    </location>
</feature>
<accession>D8J073</accession>
<keyword evidence="3" id="KW-1185">Reference proteome</keyword>
<name>D8J073_HERSS</name>
<sequence length="578" mass="60265">MMAQNFYCTLTEIGEAKDAKAKALGVPFRFAEMGVGDGNGTVPVPDKKRTKLLNEVRRAPLNQVSLDPKNGNQVIVEQVIPENVGGWWIREQGLYDEDGDLVAIGNCPPTYKPQMSEGSGKTQVIRMVIVVTSAATVELKIDPSVVLATRSYLESYAAQKVHTHHPAEVIPGGLVGQILRKKSNGSGDVEWADLTDGVKINVNTVEESITLAAGQTVVDLAKVTTNGVVVYIGGARLDKGLDYVVNSQSRITLAKPYPNGTRMAVAQNETAGTVVNPLDSSKNLADVADVPTARKNLGAAPALTGVPMKWPTLDCPAWALVRDGSAYPRASYPALFDILAPVRAGTITQSANGAIVSGLSRTSDLWVGMPYEHATLPAGTTIKSIDSTNQVTLTNNATASTGNALGRFFLHGYGNGGGAATFGIMDDRGLFDRSLDQGSRAYEKSVIDAVLVAGSVSVTGLSSTRGLFVGQPVAGTGLQANTTIASISAAGITLSLPAASGGATALTVTGGQIGCEREDSLKSHSHNLQSNTSVGGGTGWYFQNGSGGFVGPSAGLVLPAGAAETRPRNRNYLPIIAY</sequence>
<proteinExistence type="predicted"/>
<dbReference type="STRING" id="757424.Hsero_0893"/>
<dbReference type="Proteomes" id="UP000000329">
    <property type="component" value="Chromosome"/>
</dbReference>
<organism evidence="2 3">
    <name type="scientific">Herbaspirillum seropedicae (strain SmR1)</name>
    <dbReference type="NCBI Taxonomy" id="757424"/>
    <lineage>
        <taxon>Bacteria</taxon>
        <taxon>Pseudomonadati</taxon>
        <taxon>Pseudomonadota</taxon>
        <taxon>Betaproteobacteria</taxon>
        <taxon>Burkholderiales</taxon>
        <taxon>Oxalobacteraceae</taxon>
        <taxon>Herbaspirillum</taxon>
    </lineage>
</organism>
<evidence type="ECO:0000313" key="2">
    <source>
        <dbReference type="EMBL" id="ADJ62410.1"/>
    </source>
</evidence>
<dbReference type="PANTHER" id="PTHR35191">
    <property type="entry name" value="PROPHAGE SIDE TAIL FIBER PROTEIN HOMOLOG STFQ-RELATED"/>
    <property type="match status" value="1"/>
</dbReference>
<dbReference type="AlphaFoldDB" id="D8J073"/>
<dbReference type="InterPro" id="IPR051934">
    <property type="entry name" value="Phage_Tail_Fiber_Structural"/>
</dbReference>
<dbReference type="InterPro" id="IPR022225">
    <property type="entry name" value="Phage_tail_fibre_N"/>
</dbReference>
<reference evidence="2 3" key="1">
    <citation type="submission" date="2010-04" db="EMBL/GenBank/DDBJ databases">
        <title>The genome of Herbaspirillum seropedicae SmR1, an endophytic, nitrogen-fixing, plant-growth promoting beta-Proteobacteria.</title>
        <authorList>
            <person name="Pedrosa F.O."/>
            <person name="Monteiro R.A."/>
            <person name="Wassem R."/>
            <person name="Cruz L.M."/>
            <person name="Ayub R.A."/>
            <person name="Colauto N.B."/>
            <person name="Fernandez M.A."/>
            <person name="Fungaro M.H.P."/>
            <person name="Grisard E.C."/>
            <person name="Hungria M."/>
            <person name="Madeira H.M.F."/>
            <person name="Nodari R.O."/>
            <person name="Osaku C.A."/>
            <person name="Petzl-Erler M.L."/>
            <person name="Terenzi H."/>
            <person name="Vieira L.G.E."/>
            <person name="Almeida M.I.M."/>
            <person name="Alves L.R."/>
            <person name="Arantes O.M.N."/>
            <person name="Balsanelli E."/>
            <person name="Barcellos F.G."/>
            <person name="Baura V.A."/>
            <person name="Binde D.R."/>
            <person name="Campo R.J."/>
            <person name="Chubatsu L.S."/>
            <person name="Chueire L.M.O."/>
            <person name="Ciferri R.R."/>
            <person name="Correa L.C."/>
            <person name="da Conceicao Silva J.L."/>
            <person name="Dabul A.N.G."/>
            <person name="Dambros B.P."/>
            <person name="Faoro H."/>
            <person name="Favetti A."/>
            <person name="Friedermann G."/>
            <person name="Furlaneto M.C."/>
            <person name="Gasques L.S."/>
            <person name="Gimenes C.C.T."/>
            <person name="Gioppo N.M.R."/>
            <person name="Glienke-Blanco C."/>
            <person name="Godoy L.P."/>
            <person name="Guerra M.P."/>
            <person name="Karp S."/>
            <person name="Kava-Cordeiro V."/>
            <person name="Margarido V.P."/>
            <person name="Mathioni S.M."/>
            <person name="Menck-Soares M.A."/>
            <person name="Murace N.K."/>
            <person name="Nicolas M.F."/>
            <person name="Oliveira C.E.C."/>
            <person name="Pagnan N.A.B."/>
            <person name="Pamphile J.A."/>
            <person name="Patussi E.V."/>
            <person name="Pereira L.F.P."/>
            <person name="Pereira-Ferrari L."/>
            <person name="Pinto F.G.S."/>
            <person name="Precoma C."/>
            <person name="Prioli A.J."/>
            <person name="Prioli S.M.A.P."/>
            <person name="Raittz R.T."/>
            <person name="Ramos H.J.O."/>
            <person name="Ribeiro E.M.S.F."/>
            <person name="Rigo L.U."/>
            <person name="Rocha C.L.M.S.C."/>
            <person name="Rocha S.N."/>
            <person name="Santos K."/>
            <person name="Satori D."/>
            <person name="Silva A.G."/>
            <person name="Simao R.C.G."/>
            <person name="Soares M.A.M."/>
            <person name="Souza E.M."/>
            <person name="Steffens M.B.R."/>
            <person name="Steindel M."/>
            <person name="Tadra-Sfeir M.Z."/>
            <person name="Takahashi E.K."/>
            <person name="Torres R.A."/>
            <person name="Valle J.S."/>
            <person name="Vernal J.I."/>
            <person name="Vilas-Boas L.A."/>
            <person name="Watanabe M.A.E."/>
            <person name="Weiss V.A."/>
            <person name="Yates M.A."/>
            <person name="Souza E.M."/>
        </authorList>
    </citation>
    <scope>NUCLEOTIDE SEQUENCE [LARGE SCALE GENOMIC DNA]</scope>
    <source>
        <strain evidence="2 3">SmR1</strain>
    </source>
</reference>
<evidence type="ECO:0000259" key="1">
    <source>
        <dbReference type="Pfam" id="PF12571"/>
    </source>
</evidence>
<dbReference type="KEGG" id="hse:Hsero_0893"/>
<dbReference type="PANTHER" id="PTHR35191:SF1">
    <property type="entry name" value="PROPHAGE SIDE TAIL FIBER PROTEIN HOMOLOG STFQ-RELATED"/>
    <property type="match status" value="1"/>
</dbReference>
<dbReference type="HOGENOM" id="CLU_471575_0_0_4"/>
<dbReference type="EMBL" id="CP002039">
    <property type="protein sequence ID" value="ADJ62410.1"/>
    <property type="molecule type" value="Genomic_DNA"/>
</dbReference>
<dbReference type="SUPFAM" id="SSF88874">
    <property type="entry name" value="Receptor-binding domain of short tail fibre protein gp12"/>
    <property type="match status" value="1"/>
</dbReference>